<dbReference type="Pfam" id="PF06335">
    <property type="entry name" value="DUF1054"/>
    <property type="match status" value="1"/>
</dbReference>
<dbReference type="Proteomes" id="UP001556617">
    <property type="component" value="Unassembled WGS sequence"/>
</dbReference>
<comment type="caution">
    <text evidence="1">The sequence shown here is derived from an EMBL/GenBank/DDBJ whole genome shotgun (WGS) entry which is preliminary data.</text>
</comment>
<keyword evidence="2" id="KW-1185">Reference proteome</keyword>
<dbReference type="InterPro" id="IPR053707">
    <property type="entry name" value="UPF0637_domain_sf"/>
</dbReference>
<name>A0ABV3S459_9LACO</name>
<dbReference type="InterPro" id="IPR009403">
    <property type="entry name" value="UPF0637"/>
</dbReference>
<sequence>MVFEESDFKIFDVTSLAGRMTLIKDVIDPKFEQSAATILPILNKNWQQWYAHVAKHLRRTTYAPDNTWVAFAPNKRGYKMMPHFELGIWADHVYFYLAVEENMKPKETTVIVDKMMLVSDMVAKLPREFVLSVDHMVNVSTPLTLPTYDVAVQRFSDTKHSEVLIGIKLLLGDKHFKTATDLSQITDALALLLPIYNKLK</sequence>
<organism evidence="1 2">
    <name type="scientific">Leuconostoc aquikimchii</name>
    <dbReference type="NCBI Taxonomy" id="3236804"/>
    <lineage>
        <taxon>Bacteria</taxon>
        <taxon>Bacillati</taxon>
        <taxon>Bacillota</taxon>
        <taxon>Bacilli</taxon>
        <taxon>Lactobacillales</taxon>
        <taxon>Lactobacillaceae</taxon>
        <taxon>Leuconostoc</taxon>
    </lineage>
</organism>
<gene>
    <name evidence="1" type="ORF">AB3K24_07670</name>
</gene>
<protein>
    <submittedName>
        <fullName evidence="1">DUF1054 family protein</fullName>
    </submittedName>
</protein>
<evidence type="ECO:0000313" key="1">
    <source>
        <dbReference type="EMBL" id="MEX0381230.1"/>
    </source>
</evidence>
<dbReference type="EMBL" id="JBFPER010000001">
    <property type="protein sequence ID" value="MEX0381230.1"/>
    <property type="molecule type" value="Genomic_DNA"/>
</dbReference>
<accession>A0ABV3S459</accession>
<dbReference type="SUPFAM" id="SSF142913">
    <property type="entry name" value="YktB/PF0168-like"/>
    <property type="match status" value="1"/>
</dbReference>
<dbReference type="Gene3D" id="3.30.930.20">
    <property type="entry name" value="Protein of unknown function DUF1054"/>
    <property type="match status" value="1"/>
</dbReference>
<evidence type="ECO:0000313" key="2">
    <source>
        <dbReference type="Proteomes" id="UP001556617"/>
    </source>
</evidence>
<proteinExistence type="predicted"/>
<reference evidence="1 2" key="1">
    <citation type="submission" date="2024-07" db="EMBL/GenBank/DDBJ databases">
        <authorList>
            <person name="Yun M."/>
        </authorList>
    </citation>
    <scope>NUCLEOTIDE SEQUENCE [LARGE SCALE GENOMIC DNA]</scope>
    <source>
        <strain evidence="1 2">MS01</strain>
    </source>
</reference>